<evidence type="ECO:0000259" key="1">
    <source>
        <dbReference type="Pfam" id="PF03235"/>
    </source>
</evidence>
<feature type="domain" description="GmrSD restriction endonucleases N-terminal" evidence="1">
    <location>
        <begin position="17"/>
        <end position="80"/>
    </location>
</feature>
<dbReference type="Pfam" id="PF03235">
    <property type="entry name" value="GmrSD_N"/>
    <property type="match status" value="1"/>
</dbReference>
<evidence type="ECO:0000313" key="3">
    <source>
        <dbReference type="Proteomes" id="UP000283633"/>
    </source>
</evidence>
<dbReference type="EMBL" id="QWZQ01000142">
    <property type="protein sequence ID" value="RRK09140.1"/>
    <property type="molecule type" value="Genomic_DNA"/>
</dbReference>
<protein>
    <submittedName>
        <fullName evidence="2">DUF262 domain-containing protein</fullName>
    </submittedName>
</protein>
<dbReference type="AlphaFoldDB" id="A0A426D3I8"/>
<name>A0A426D3I8_9LACO</name>
<dbReference type="Proteomes" id="UP000283633">
    <property type="component" value="Unassembled WGS sequence"/>
</dbReference>
<dbReference type="RefSeq" id="WP_148096389.1">
    <property type="nucleotide sequence ID" value="NZ_QWZQ01000142.1"/>
</dbReference>
<dbReference type="OrthoDB" id="9798761at2"/>
<gene>
    <name evidence="2" type="ORF">D1831_14460</name>
</gene>
<keyword evidence="3" id="KW-1185">Reference proteome</keyword>
<dbReference type="InterPro" id="IPR004919">
    <property type="entry name" value="GmrSD_N"/>
</dbReference>
<evidence type="ECO:0000313" key="2">
    <source>
        <dbReference type="EMBL" id="RRK09140.1"/>
    </source>
</evidence>
<sequence>MSNYEYLQLSYQRDLKRVKLPKFQRGLVWTKQKRNDLILTLHRDFPFGALLVAPIEGEQSQLRLLDGQQRLSTIKNYEDNKAAYWAQLNPENYNR</sequence>
<proteinExistence type="predicted"/>
<accession>A0A426D3I8</accession>
<feature type="non-terminal residue" evidence="2">
    <location>
        <position position="95"/>
    </location>
</feature>
<organism evidence="2 3">
    <name type="scientific">Lactiplantibacillus garii</name>
    <dbReference type="NCBI Taxonomy" id="2306423"/>
    <lineage>
        <taxon>Bacteria</taxon>
        <taxon>Bacillati</taxon>
        <taxon>Bacillota</taxon>
        <taxon>Bacilli</taxon>
        <taxon>Lactobacillales</taxon>
        <taxon>Lactobacillaceae</taxon>
        <taxon>Lactiplantibacillus</taxon>
    </lineage>
</organism>
<comment type="caution">
    <text evidence="2">The sequence shown here is derived from an EMBL/GenBank/DDBJ whole genome shotgun (WGS) entry which is preliminary data.</text>
</comment>
<reference evidence="2 3" key="1">
    <citation type="submission" date="2018-08" db="EMBL/GenBank/DDBJ databases">
        <title>Genome Lactobacillus garii FI11369.</title>
        <authorList>
            <person name="Diaz M."/>
            <person name="Narbad A."/>
        </authorList>
    </citation>
    <scope>NUCLEOTIDE SEQUENCE [LARGE SCALE GENOMIC DNA]</scope>
    <source>
        <strain evidence="2 3">FI11369</strain>
    </source>
</reference>